<reference evidence="6 7" key="1">
    <citation type="submission" date="2019-12" db="EMBL/GenBank/DDBJ databases">
        <authorList>
            <person name="Shi Y."/>
        </authorList>
    </citation>
    <scope>NUCLEOTIDE SEQUENCE [LARGE SCALE GENOMIC DNA]</scope>
    <source>
        <strain evidence="6 7">JCM 17929</strain>
    </source>
</reference>
<dbReference type="PRINTS" id="PR00039">
    <property type="entry name" value="HTHLYSR"/>
</dbReference>
<gene>
    <name evidence="6" type="ORF">GMA12_16105</name>
</gene>
<dbReference type="Pfam" id="PF03466">
    <property type="entry name" value="LysR_substrate"/>
    <property type="match status" value="1"/>
</dbReference>
<dbReference type="Gene3D" id="1.10.10.10">
    <property type="entry name" value="Winged helix-like DNA-binding domain superfamily/Winged helix DNA-binding domain"/>
    <property type="match status" value="1"/>
</dbReference>
<comment type="caution">
    <text evidence="6">The sequence shown here is derived from an EMBL/GenBank/DDBJ whole genome shotgun (WGS) entry which is preliminary data.</text>
</comment>
<accession>A0A6N8GUP6</accession>
<dbReference type="SUPFAM" id="SSF53850">
    <property type="entry name" value="Periplasmic binding protein-like II"/>
    <property type="match status" value="1"/>
</dbReference>
<keyword evidence="4" id="KW-0804">Transcription</keyword>
<keyword evidence="7" id="KW-1185">Reference proteome</keyword>
<keyword evidence="3" id="KW-0238">DNA-binding</keyword>
<dbReference type="InterPro" id="IPR000847">
    <property type="entry name" value="LysR_HTH_N"/>
</dbReference>
<evidence type="ECO:0000256" key="4">
    <source>
        <dbReference type="ARBA" id="ARBA00023163"/>
    </source>
</evidence>
<evidence type="ECO:0000259" key="5">
    <source>
        <dbReference type="PROSITE" id="PS50931"/>
    </source>
</evidence>
<evidence type="ECO:0000256" key="1">
    <source>
        <dbReference type="ARBA" id="ARBA00009437"/>
    </source>
</evidence>
<sequence>MFTLDQARSFIAVAEELHFGRAAERLNMTQPPLSRQIQKLEKTLGVELLERDNRRVVLTAAGTAFLAEARRLVVAAERAPVTAQRIAAGRAGMVRIGFTAASGFSVLSPLLSEIGQALPNVDVDLQEMVTDEQVQALLAGELDLGLARPPFDRNVFESRLLLAEPLCLATPSDHALASLERPVTPADLKGVPLIMHSPTTARYFYDLAVRTVEIDHRNVVHTVGQIVTMVALVAAGRGAAFVPASARLLGITGVSYLPLEGHAPNVVQLHAIWVRGARNPALQRFLEEVPLLSP</sequence>
<dbReference type="PROSITE" id="PS50931">
    <property type="entry name" value="HTH_LYSR"/>
    <property type="match status" value="1"/>
</dbReference>
<dbReference type="FunFam" id="1.10.10.10:FF:000001">
    <property type="entry name" value="LysR family transcriptional regulator"/>
    <property type="match status" value="1"/>
</dbReference>
<dbReference type="Proteomes" id="UP000436989">
    <property type="component" value="Unassembled WGS sequence"/>
</dbReference>
<keyword evidence="2" id="KW-0805">Transcription regulation</keyword>
<evidence type="ECO:0000256" key="3">
    <source>
        <dbReference type="ARBA" id="ARBA00023125"/>
    </source>
</evidence>
<protein>
    <submittedName>
        <fullName evidence="6">LysR family transcriptional regulator</fullName>
    </submittedName>
</protein>
<comment type="similarity">
    <text evidence="1">Belongs to the LysR transcriptional regulatory family.</text>
</comment>
<name>A0A6N8GUP6_9MICC</name>
<dbReference type="InterPro" id="IPR036390">
    <property type="entry name" value="WH_DNA-bd_sf"/>
</dbReference>
<dbReference type="AlphaFoldDB" id="A0A6N8GUP6"/>
<dbReference type="Pfam" id="PF00126">
    <property type="entry name" value="HTH_1"/>
    <property type="match status" value="1"/>
</dbReference>
<evidence type="ECO:0000313" key="7">
    <source>
        <dbReference type="Proteomes" id="UP000436989"/>
    </source>
</evidence>
<evidence type="ECO:0000256" key="2">
    <source>
        <dbReference type="ARBA" id="ARBA00023015"/>
    </source>
</evidence>
<dbReference type="RefSeq" id="WP_156270522.1">
    <property type="nucleotide sequence ID" value="NZ_WOGU01000016.1"/>
</dbReference>
<dbReference type="InterPro" id="IPR036388">
    <property type="entry name" value="WH-like_DNA-bd_sf"/>
</dbReference>
<dbReference type="InterPro" id="IPR005119">
    <property type="entry name" value="LysR_subst-bd"/>
</dbReference>
<organism evidence="6 7">
    <name type="scientific">Kocuria sediminis</name>
    <dbReference type="NCBI Taxonomy" id="1038857"/>
    <lineage>
        <taxon>Bacteria</taxon>
        <taxon>Bacillati</taxon>
        <taxon>Actinomycetota</taxon>
        <taxon>Actinomycetes</taxon>
        <taxon>Micrococcales</taxon>
        <taxon>Micrococcaceae</taxon>
        <taxon>Kocuria</taxon>
    </lineage>
</organism>
<evidence type="ECO:0000313" key="6">
    <source>
        <dbReference type="EMBL" id="MUN64645.1"/>
    </source>
</evidence>
<dbReference type="EMBL" id="WOGU01000016">
    <property type="protein sequence ID" value="MUN64645.1"/>
    <property type="molecule type" value="Genomic_DNA"/>
</dbReference>
<dbReference type="GO" id="GO:0032993">
    <property type="term" value="C:protein-DNA complex"/>
    <property type="evidence" value="ECO:0007669"/>
    <property type="project" value="TreeGrafter"/>
</dbReference>
<dbReference type="Gene3D" id="3.40.190.10">
    <property type="entry name" value="Periplasmic binding protein-like II"/>
    <property type="match status" value="2"/>
</dbReference>
<dbReference type="GO" id="GO:0003700">
    <property type="term" value="F:DNA-binding transcription factor activity"/>
    <property type="evidence" value="ECO:0007669"/>
    <property type="project" value="InterPro"/>
</dbReference>
<dbReference type="PANTHER" id="PTHR30346">
    <property type="entry name" value="TRANSCRIPTIONAL DUAL REGULATOR HCAR-RELATED"/>
    <property type="match status" value="1"/>
</dbReference>
<dbReference type="GO" id="GO:0003677">
    <property type="term" value="F:DNA binding"/>
    <property type="evidence" value="ECO:0007669"/>
    <property type="project" value="UniProtKB-KW"/>
</dbReference>
<proteinExistence type="inferred from homology"/>
<dbReference type="SUPFAM" id="SSF46785">
    <property type="entry name" value="Winged helix' DNA-binding domain"/>
    <property type="match status" value="1"/>
</dbReference>
<dbReference type="PANTHER" id="PTHR30346:SF0">
    <property type="entry name" value="HCA OPERON TRANSCRIPTIONAL ACTIVATOR HCAR"/>
    <property type="match status" value="1"/>
</dbReference>
<feature type="domain" description="HTH lysR-type" evidence="5">
    <location>
        <begin position="2"/>
        <end position="59"/>
    </location>
</feature>